<evidence type="ECO:0008006" key="5">
    <source>
        <dbReference type="Google" id="ProtNLM"/>
    </source>
</evidence>
<dbReference type="GO" id="GO:0004523">
    <property type="term" value="F:RNA-DNA hybrid ribonuclease activity"/>
    <property type="evidence" value="ECO:0007669"/>
    <property type="project" value="InterPro"/>
</dbReference>
<dbReference type="Proteomes" id="UP000077755">
    <property type="component" value="Chromosome 1"/>
</dbReference>
<sequence length="551" mass="62771">MAGQVTVMEAEAHGVYEALRWVDDLRLHQVVIESDSSLVVQALQLRSSYFLEVGNILEACQALVVDNDFENKKDIVVHNKSQGLQHINEIHLCYMSLQYSLLLPSGEDGYRIGIKHRNADGVQNQRNSAVSMHEYYAFRAHYHVSEGHALVLRGMLFLQFLVDAWCFVERTRLLWVERNQSLIRSYFYNNRGDILASDIGKRIILPSSFTTGYGYMQENFQDALAIGKEYGHPDLFITFTCNPKWDENEAAIPISSSHAASVRPDICARVFKMKLDAIIADLTKHRVMGRVLAVVYTIEYQKRGLPHAHIVLWLADGDKITGPGDIDKVISTEILDEVADPVGYKVVSQLMMLGPCSSANPKCPCMVNGCCSKYYPKPFNGTTVINADGHLVPYHHGLLVKYQGRHINVEWCNRAFANKYLFKYIGKGPDMATVIMERADRQPSNLDQPTTVKIVGAQQDEEVTFRDDETLPHVVRRIDPDGTMFIQWLLTNRSDELERDLTFVEISKRFRNPKELWEKYGCALSDDVEYTRRKMLNVLTLKISVADRQML</sequence>
<dbReference type="EMBL" id="CP093343">
    <property type="protein sequence ID" value="WOG81983.1"/>
    <property type="molecule type" value="Genomic_DNA"/>
</dbReference>
<name>A0AAF0W5I1_DAUCS</name>
<gene>
    <name evidence="3" type="ORF">DCAR_0101142</name>
</gene>
<dbReference type="InterPro" id="IPR044730">
    <property type="entry name" value="RNase_H-like_dom_plant"/>
</dbReference>
<feature type="domain" description="Helitron helicase-like" evidence="2">
    <location>
        <begin position="135"/>
        <end position="312"/>
    </location>
</feature>
<dbReference type="InterPro" id="IPR036397">
    <property type="entry name" value="RNaseH_sf"/>
</dbReference>
<dbReference type="PANTHER" id="PTHR45786">
    <property type="entry name" value="DNA BINDING PROTEIN-LIKE"/>
    <property type="match status" value="1"/>
</dbReference>
<evidence type="ECO:0000313" key="4">
    <source>
        <dbReference type="Proteomes" id="UP000077755"/>
    </source>
</evidence>
<dbReference type="Pfam" id="PF14214">
    <property type="entry name" value="Helitron_like_N"/>
    <property type="match status" value="1"/>
</dbReference>
<feature type="domain" description="RNase H type-1" evidence="1">
    <location>
        <begin position="4"/>
        <end position="64"/>
    </location>
</feature>
<dbReference type="Gene3D" id="3.30.420.10">
    <property type="entry name" value="Ribonuclease H-like superfamily/Ribonuclease H"/>
    <property type="match status" value="1"/>
</dbReference>
<evidence type="ECO:0000259" key="2">
    <source>
        <dbReference type="Pfam" id="PF14214"/>
    </source>
</evidence>
<reference evidence="3" key="1">
    <citation type="journal article" date="2016" name="Nat. Genet.">
        <title>A high-quality carrot genome assembly provides new insights into carotenoid accumulation and asterid genome evolution.</title>
        <authorList>
            <person name="Iorizzo M."/>
            <person name="Ellison S."/>
            <person name="Senalik D."/>
            <person name="Zeng P."/>
            <person name="Satapoomin P."/>
            <person name="Huang J."/>
            <person name="Bowman M."/>
            <person name="Iovene M."/>
            <person name="Sanseverino W."/>
            <person name="Cavagnaro P."/>
            <person name="Yildiz M."/>
            <person name="Macko-Podgorni A."/>
            <person name="Moranska E."/>
            <person name="Grzebelus E."/>
            <person name="Grzebelus D."/>
            <person name="Ashrafi H."/>
            <person name="Zheng Z."/>
            <person name="Cheng S."/>
            <person name="Spooner D."/>
            <person name="Van Deynze A."/>
            <person name="Simon P."/>
        </authorList>
    </citation>
    <scope>NUCLEOTIDE SEQUENCE</scope>
    <source>
        <tissue evidence="3">Leaf</tissue>
    </source>
</reference>
<proteinExistence type="predicted"/>
<evidence type="ECO:0000259" key="1">
    <source>
        <dbReference type="Pfam" id="PF13456"/>
    </source>
</evidence>
<dbReference type="InterPro" id="IPR002156">
    <property type="entry name" value="RNaseH_domain"/>
</dbReference>
<protein>
    <recommendedName>
        <fullName evidence="5">Helitron helicase-like domain-containing protein</fullName>
    </recommendedName>
</protein>
<evidence type="ECO:0000313" key="3">
    <source>
        <dbReference type="EMBL" id="WOG81983.1"/>
    </source>
</evidence>
<organism evidence="3 4">
    <name type="scientific">Daucus carota subsp. sativus</name>
    <name type="common">Carrot</name>
    <dbReference type="NCBI Taxonomy" id="79200"/>
    <lineage>
        <taxon>Eukaryota</taxon>
        <taxon>Viridiplantae</taxon>
        <taxon>Streptophyta</taxon>
        <taxon>Embryophyta</taxon>
        <taxon>Tracheophyta</taxon>
        <taxon>Spermatophyta</taxon>
        <taxon>Magnoliopsida</taxon>
        <taxon>eudicotyledons</taxon>
        <taxon>Gunneridae</taxon>
        <taxon>Pentapetalae</taxon>
        <taxon>asterids</taxon>
        <taxon>campanulids</taxon>
        <taxon>Apiales</taxon>
        <taxon>Apiaceae</taxon>
        <taxon>Apioideae</taxon>
        <taxon>Scandiceae</taxon>
        <taxon>Daucinae</taxon>
        <taxon>Daucus</taxon>
        <taxon>Daucus sect. Daucus</taxon>
    </lineage>
</organism>
<reference evidence="3" key="2">
    <citation type="submission" date="2022-03" db="EMBL/GenBank/DDBJ databases">
        <title>Draft title - Genomic analysis of global carrot germplasm unveils the trajectory of domestication and the origin of high carotenoid orange carrot.</title>
        <authorList>
            <person name="Iorizzo M."/>
            <person name="Ellison S."/>
            <person name="Senalik D."/>
            <person name="Macko-Podgorni A."/>
            <person name="Grzebelus D."/>
            <person name="Bostan H."/>
            <person name="Rolling W."/>
            <person name="Curaba J."/>
            <person name="Simon P."/>
        </authorList>
    </citation>
    <scope>NUCLEOTIDE SEQUENCE</scope>
    <source>
        <tissue evidence="3">Leaf</tissue>
    </source>
</reference>
<dbReference type="Pfam" id="PF13456">
    <property type="entry name" value="RVT_3"/>
    <property type="match status" value="1"/>
</dbReference>
<accession>A0AAF0W5I1</accession>
<dbReference type="AlphaFoldDB" id="A0AAF0W5I1"/>
<dbReference type="GO" id="GO:0003676">
    <property type="term" value="F:nucleic acid binding"/>
    <property type="evidence" value="ECO:0007669"/>
    <property type="project" value="InterPro"/>
</dbReference>
<keyword evidence="4" id="KW-1185">Reference proteome</keyword>
<dbReference type="InterPro" id="IPR025476">
    <property type="entry name" value="Helitron_helicase-like"/>
</dbReference>
<dbReference type="PANTHER" id="PTHR45786:SF74">
    <property type="entry name" value="ATP-DEPENDENT DNA HELICASE"/>
    <property type="match status" value="1"/>
</dbReference>
<dbReference type="CDD" id="cd06222">
    <property type="entry name" value="RNase_H_like"/>
    <property type="match status" value="1"/>
</dbReference>